<proteinExistence type="predicted"/>
<sequence length="87" mass="9797">MNSAKYHSWKRLNPVGERPERPIQIQNPREIMRESSGSGFLLDWLVGGEASARNIQGFSIRFEGYLATNAGQASQARQADQKRAHAR</sequence>
<gene>
    <name evidence="2" type="ORF">P8935_09710</name>
</gene>
<reference evidence="2" key="1">
    <citation type="submission" date="2023-03" db="EMBL/GenBank/DDBJ databases">
        <title>Edaphobacter sp.</title>
        <authorList>
            <person name="Huber K.J."/>
            <person name="Papendorf J."/>
            <person name="Pilke C."/>
            <person name="Bunk B."/>
            <person name="Sproeer C."/>
            <person name="Pester M."/>
        </authorList>
    </citation>
    <scope>NUCLEOTIDE SEQUENCE</scope>
    <source>
        <strain evidence="2">DSM 110680</strain>
    </source>
</reference>
<evidence type="ECO:0000256" key="1">
    <source>
        <dbReference type="SAM" id="MobiDB-lite"/>
    </source>
</evidence>
<organism evidence="2">
    <name type="scientific">Telmatobacter sp. DSM 110680</name>
    <dbReference type="NCBI Taxonomy" id="3036704"/>
    <lineage>
        <taxon>Bacteria</taxon>
        <taxon>Pseudomonadati</taxon>
        <taxon>Acidobacteriota</taxon>
        <taxon>Terriglobia</taxon>
        <taxon>Terriglobales</taxon>
        <taxon>Acidobacteriaceae</taxon>
        <taxon>Telmatobacter</taxon>
    </lineage>
</organism>
<evidence type="ECO:0000313" key="2">
    <source>
        <dbReference type="EMBL" id="XBH19578.1"/>
    </source>
</evidence>
<name>A0AAU7DQQ2_9BACT</name>
<protein>
    <submittedName>
        <fullName evidence="2">Uncharacterized protein</fullName>
    </submittedName>
</protein>
<dbReference type="AlphaFoldDB" id="A0AAU7DQQ2"/>
<feature type="region of interest" description="Disordered" evidence="1">
    <location>
        <begin position="1"/>
        <end position="22"/>
    </location>
</feature>
<dbReference type="RefSeq" id="WP_348264797.1">
    <property type="nucleotide sequence ID" value="NZ_CP121196.1"/>
</dbReference>
<accession>A0AAU7DQQ2</accession>
<dbReference type="EMBL" id="CP121196">
    <property type="protein sequence ID" value="XBH19578.1"/>
    <property type="molecule type" value="Genomic_DNA"/>
</dbReference>